<feature type="domain" description="BRCT" evidence="6">
    <location>
        <begin position="61"/>
        <end position="112"/>
    </location>
</feature>
<comment type="caution">
    <text evidence="8">The sequence shown here is derived from an EMBL/GenBank/DDBJ whole genome shotgun (WGS) entry which is preliminary data.</text>
</comment>
<dbReference type="GO" id="GO:1901987">
    <property type="term" value="P:regulation of cell cycle phase transition"/>
    <property type="evidence" value="ECO:0007669"/>
    <property type="project" value="TreeGrafter"/>
</dbReference>
<dbReference type="GO" id="GO:0003676">
    <property type="term" value="F:nucleic acid binding"/>
    <property type="evidence" value="ECO:0007669"/>
    <property type="project" value="InterPro"/>
</dbReference>
<organism evidence="8 9">
    <name type="scientific">Agaricus bisporus var. burnettii</name>
    <dbReference type="NCBI Taxonomy" id="192524"/>
    <lineage>
        <taxon>Eukaryota</taxon>
        <taxon>Fungi</taxon>
        <taxon>Dikarya</taxon>
        <taxon>Basidiomycota</taxon>
        <taxon>Agaricomycotina</taxon>
        <taxon>Agaricomycetes</taxon>
        <taxon>Agaricomycetidae</taxon>
        <taxon>Agaricales</taxon>
        <taxon>Agaricineae</taxon>
        <taxon>Agaricaceae</taxon>
        <taxon>Agaricus</taxon>
    </lineage>
</organism>
<feature type="region of interest" description="Disordered" evidence="5">
    <location>
        <begin position="1"/>
        <end position="48"/>
    </location>
</feature>
<evidence type="ECO:0000256" key="5">
    <source>
        <dbReference type="SAM" id="MobiDB-lite"/>
    </source>
</evidence>
<evidence type="ECO:0000259" key="6">
    <source>
        <dbReference type="PROSITE" id="PS50172"/>
    </source>
</evidence>
<dbReference type="PROSITE" id="PS50172">
    <property type="entry name" value="BRCT"/>
    <property type="match status" value="1"/>
</dbReference>
<dbReference type="GO" id="GO:0031431">
    <property type="term" value="C:Dbf4-dependent protein kinase complex"/>
    <property type="evidence" value="ECO:0007669"/>
    <property type="project" value="TreeGrafter"/>
</dbReference>
<evidence type="ECO:0000256" key="3">
    <source>
        <dbReference type="ARBA" id="ARBA00022833"/>
    </source>
</evidence>
<dbReference type="Proteomes" id="UP000629468">
    <property type="component" value="Unassembled WGS sequence"/>
</dbReference>
<dbReference type="GO" id="GO:0010571">
    <property type="term" value="P:positive regulation of nuclear cell cycle DNA replication"/>
    <property type="evidence" value="ECO:0007669"/>
    <property type="project" value="TreeGrafter"/>
</dbReference>
<dbReference type="InterPro" id="IPR013939">
    <property type="entry name" value="Regulatory_Dfp1/Him1"/>
</dbReference>
<evidence type="ECO:0000256" key="1">
    <source>
        <dbReference type="ARBA" id="ARBA00022723"/>
    </source>
</evidence>
<dbReference type="PANTHER" id="PTHR15375">
    <property type="entry name" value="ACTIVATOR OF S-PHASE KINASE-RELATED"/>
    <property type="match status" value="1"/>
</dbReference>
<dbReference type="AlphaFoldDB" id="A0A8H7F845"/>
<feature type="compositionally biased region" description="Basic and acidic residues" evidence="5">
    <location>
        <begin position="39"/>
        <end position="48"/>
    </location>
</feature>
<dbReference type="GO" id="GO:0008270">
    <property type="term" value="F:zinc ion binding"/>
    <property type="evidence" value="ECO:0007669"/>
    <property type="project" value="UniProtKB-KW"/>
</dbReference>
<feature type="compositionally biased region" description="Basic residues" evidence="5">
    <location>
        <begin position="133"/>
        <end position="145"/>
    </location>
</feature>
<feature type="region of interest" description="Disordered" evidence="5">
    <location>
        <begin position="108"/>
        <end position="151"/>
    </location>
</feature>
<reference evidence="8 9" key="1">
    <citation type="journal article" name="Sci. Rep.">
        <title>Telomere-to-telomere assembled and centromere annotated genomes of the two main subspecies of the button mushroom Agaricus bisporus reveal especially polymorphic chromosome ends.</title>
        <authorList>
            <person name="Sonnenberg A.S.M."/>
            <person name="Sedaghat-Telgerd N."/>
            <person name="Lavrijssen B."/>
            <person name="Ohm R.A."/>
            <person name="Hendrickx P.M."/>
            <person name="Scholtmeijer K."/>
            <person name="Baars J.J.P."/>
            <person name="van Peer A."/>
        </authorList>
    </citation>
    <scope>NUCLEOTIDE SEQUENCE [LARGE SCALE GENOMIC DNA]</scope>
    <source>
        <strain evidence="8 9">H119_p4</strain>
    </source>
</reference>
<dbReference type="InterPro" id="IPR036420">
    <property type="entry name" value="BRCT_dom_sf"/>
</dbReference>
<sequence>MNRRPLAPRQLLLQQPPLPQKRPRSPDPAALPLKKHRRDRDPLRDNHRLEREQQRLEFKEKYCRAFPGWIFYLDSDTIDRPHQLESFRSRIQQLGARIDPFFSRETTHLISNRPNPPGSVDPSEKENAPKTRILSRIKSPLKNRSRQPEDADATELIANALKFKIKIWDTAKLDSVLSRCLEEPSTIIPTQTSSTKQRNPHTLSKLLQSERLHGSSERDPTQKRHDFHYFGRGSHFVLIEDMYGELATIAAHEYPAPKKADDDKTPWPTLYCHPQARGPFVRFDEREKRRWERLQQAEKKEKEERRLRRETLLKKLPLDNEMHMRPLARKAGDLRRSVSLNNMANIDPFAYHDGDGDVIESANASGYLASGLMGYTAASGNSVNITSTTGTTSTSNFASRALQIPCNLTSRMRMEVVMRKQPQEKLAQTNPMGPPADVPQRSMVLKKSKSTNTLKLPKREEGSKPGYCESCRQKFDDFKEHIRGRKHRKFAADDSNFLSLDYIIHRVQRRTLKETQALHQGRMDICSQISNQDFDSDFDPIPVED</sequence>
<evidence type="ECO:0000313" key="9">
    <source>
        <dbReference type="Proteomes" id="UP000629468"/>
    </source>
</evidence>
<dbReference type="EMBL" id="JABXXO010000003">
    <property type="protein sequence ID" value="KAF7782472.1"/>
    <property type="molecule type" value="Genomic_DNA"/>
</dbReference>
<proteinExistence type="predicted"/>
<evidence type="ECO:0008006" key="10">
    <source>
        <dbReference type="Google" id="ProtNLM"/>
    </source>
</evidence>
<dbReference type="SMART" id="SM00586">
    <property type="entry name" value="ZnF_DBF"/>
    <property type="match status" value="1"/>
</dbReference>
<evidence type="ECO:0000256" key="4">
    <source>
        <dbReference type="PROSITE-ProRule" id="PRU00600"/>
    </source>
</evidence>
<dbReference type="Gene3D" id="3.40.50.10190">
    <property type="entry name" value="BRCT domain"/>
    <property type="match status" value="1"/>
</dbReference>
<evidence type="ECO:0000259" key="7">
    <source>
        <dbReference type="PROSITE" id="PS51265"/>
    </source>
</evidence>
<dbReference type="Gene3D" id="6.10.250.3410">
    <property type="entry name" value="DBF zinc finger"/>
    <property type="match status" value="1"/>
</dbReference>
<accession>A0A8H7F845</accession>
<dbReference type="InterPro" id="IPR006572">
    <property type="entry name" value="Znf_DBF"/>
</dbReference>
<keyword evidence="3" id="KW-0862">Zinc</keyword>
<dbReference type="InterPro" id="IPR051590">
    <property type="entry name" value="Replication_Regulatory_Kinase"/>
</dbReference>
<dbReference type="CDD" id="cd00027">
    <property type="entry name" value="BRCT"/>
    <property type="match status" value="1"/>
</dbReference>
<dbReference type="Pfam" id="PF07535">
    <property type="entry name" value="zf-DBF"/>
    <property type="match status" value="1"/>
</dbReference>
<keyword evidence="1" id="KW-0479">Metal-binding</keyword>
<evidence type="ECO:0000313" key="8">
    <source>
        <dbReference type="EMBL" id="KAF7782472.1"/>
    </source>
</evidence>
<dbReference type="GO" id="GO:0043539">
    <property type="term" value="F:protein serine/threonine kinase activator activity"/>
    <property type="evidence" value="ECO:0007669"/>
    <property type="project" value="TreeGrafter"/>
</dbReference>
<dbReference type="PROSITE" id="PS51265">
    <property type="entry name" value="ZF_DBF4"/>
    <property type="match status" value="1"/>
</dbReference>
<dbReference type="PANTHER" id="PTHR15375:SF26">
    <property type="entry name" value="PROTEIN CHIFFON"/>
    <property type="match status" value="1"/>
</dbReference>
<evidence type="ECO:0000256" key="2">
    <source>
        <dbReference type="ARBA" id="ARBA00022771"/>
    </source>
</evidence>
<feature type="domain" description="DBF4-type" evidence="7">
    <location>
        <begin position="461"/>
        <end position="510"/>
    </location>
</feature>
<dbReference type="InterPro" id="IPR038545">
    <property type="entry name" value="Znf_DBF_sf"/>
</dbReference>
<feature type="compositionally biased region" description="Low complexity" evidence="5">
    <location>
        <begin position="1"/>
        <end position="15"/>
    </location>
</feature>
<name>A0A8H7F845_AGABI</name>
<dbReference type="Pfam" id="PF08630">
    <property type="entry name" value="Dfp1_Him1_M"/>
    <property type="match status" value="1"/>
</dbReference>
<keyword evidence="2 4" id="KW-0863">Zinc-finger</keyword>
<gene>
    <name evidence="8" type="ORF">Agabi119p4_1848</name>
</gene>
<protein>
    <recommendedName>
        <fullName evidence="10">DBF4-type domain-containing protein</fullName>
    </recommendedName>
</protein>
<dbReference type="FunFam" id="6.10.250.3410:FF:000001">
    <property type="entry name" value="Protein DBF4 homolog A"/>
    <property type="match status" value="1"/>
</dbReference>
<dbReference type="InterPro" id="IPR001357">
    <property type="entry name" value="BRCT_dom"/>
</dbReference>
<dbReference type="SUPFAM" id="SSF52113">
    <property type="entry name" value="BRCT domain"/>
    <property type="match status" value="1"/>
</dbReference>